<dbReference type="EMBL" id="JAUSTT010000002">
    <property type="protein sequence ID" value="MDQ0174730.1"/>
    <property type="molecule type" value="Genomic_DNA"/>
</dbReference>
<evidence type="ECO:0000256" key="7">
    <source>
        <dbReference type="ARBA" id="ARBA00023015"/>
    </source>
</evidence>
<organism evidence="13 14">
    <name type="scientific">Bacillus chungangensis</name>
    <dbReference type="NCBI Taxonomy" id="587633"/>
    <lineage>
        <taxon>Bacteria</taxon>
        <taxon>Bacillati</taxon>
        <taxon>Bacillota</taxon>
        <taxon>Bacilli</taxon>
        <taxon>Bacillales</taxon>
        <taxon>Bacillaceae</taxon>
        <taxon>Bacillus</taxon>
    </lineage>
</organism>
<dbReference type="InterPro" id="IPR035451">
    <property type="entry name" value="Ada-like_dom_sf"/>
</dbReference>
<evidence type="ECO:0000256" key="5">
    <source>
        <dbReference type="ARBA" id="ARBA00022763"/>
    </source>
</evidence>
<dbReference type="GO" id="GO:0032259">
    <property type="term" value="P:methylation"/>
    <property type="evidence" value="ECO:0007669"/>
    <property type="project" value="UniProtKB-KW"/>
</dbReference>
<dbReference type="Gene3D" id="3.40.10.10">
    <property type="entry name" value="DNA Methylphosphotriester Repair Domain"/>
    <property type="match status" value="1"/>
</dbReference>
<evidence type="ECO:0000256" key="1">
    <source>
        <dbReference type="ARBA" id="ARBA00001947"/>
    </source>
</evidence>
<dbReference type="EC" id="2.1.1.-" evidence="13"/>
<dbReference type="InterPro" id="IPR016220">
    <property type="entry name" value="Me-P-triester_DNA_alkyl-Trfase"/>
</dbReference>
<dbReference type="SMART" id="SM00342">
    <property type="entry name" value="HTH_ARAC"/>
    <property type="match status" value="1"/>
</dbReference>
<dbReference type="Proteomes" id="UP001223586">
    <property type="component" value="Unassembled WGS sequence"/>
</dbReference>
<keyword evidence="8" id="KW-0238">DNA-binding</keyword>
<dbReference type="Pfam" id="PF12833">
    <property type="entry name" value="HTH_18"/>
    <property type="match status" value="1"/>
</dbReference>
<gene>
    <name evidence="13" type="ORF">J2S08_000563</name>
</gene>
<proteinExistence type="predicted"/>
<comment type="cofactor">
    <cofactor evidence="1">
        <name>Zn(2+)</name>
        <dbReference type="ChEBI" id="CHEBI:29105"/>
    </cofactor>
</comment>
<accession>A0ABT9WN69</accession>
<dbReference type="PRINTS" id="PR00032">
    <property type="entry name" value="HTHARAC"/>
</dbReference>
<evidence type="ECO:0000256" key="2">
    <source>
        <dbReference type="ARBA" id="ARBA00022603"/>
    </source>
</evidence>
<keyword evidence="10" id="KW-0804">Transcription</keyword>
<keyword evidence="3 13" id="KW-0808">Transferase</keyword>
<dbReference type="PANTHER" id="PTHR43280:SF2">
    <property type="entry name" value="HTH-TYPE TRANSCRIPTIONAL REGULATOR EXSA"/>
    <property type="match status" value="1"/>
</dbReference>
<dbReference type="Pfam" id="PF02805">
    <property type="entry name" value="Ada_Zn_binding"/>
    <property type="match status" value="1"/>
</dbReference>
<evidence type="ECO:0000256" key="8">
    <source>
        <dbReference type="ARBA" id="ARBA00023125"/>
    </source>
</evidence>
<dbReference type="PROSITE" id="PS01124">
    <property type="entry name" value="HTH_ARAC_FAMILY_2"/>
    <property type="match status" value="1"/>
</dbReference>
<dbReference type="InterPro" id="IPR018060">
    <property type="entry name" value="HTH_AraC"/>
</dbReference>
<keyword evidence="9" id="KW-0010">Activator</keyword>
<evidence type="ECO:0000259" key="12">
    <source>
        <dbReference type="PROSITE" id="PS01124"/>
    </source>
</evidence>
<keyword evidence="11" id="KW-0234">DNA repair</keyword>
<dbReference type="PROSITE" id="PS00041">
    <property type="entry name" value="HTH_ARAC_FAMILY_1"/>
    <property type="match status" value="1"/>
</dbReference>
<dbReference type="InterPro" id="IPR020449">
    <property type="entry name" value="Tscrpt_reg_AraC-type_HTH"/>
</dbReference>
<keyword evidence="7" id="KW-0805">Transcription regulation</keyword>
<name>A0ABT9WN69_9BACI</name>
<keyword evidence="6" id="KW-0862">Zinc</keyword>
<evidence type="ECO:0000256" key="3">
    <source>
        <dbReference type="ARBA" id="ARBA00022679"/>
    </source>
</evidence>
<sequence length="190" mass="21831">MDEKMPLTKDCMWKAVISCNPLYDGLFFYGVKTTGIFCRPSCKSKSPSINNILYFANIDEAIKAGLRPCKRCRPDLAIKRYNPYLENVRQIKDMIQNHYDQHLTLEKIASKVNVSPYHLNRMFKNETGETPRSYLEKVRISNAKKMLISSSHTIAETAHQVGFLNLSSFYKAFKKHEGTTPGNFKIKQKG</sequence>
<dbReference type="PANTHER" id="PTHR43280">
    <property type="entry name" value="ARAC-FAMILY TRANSCRIPTIONAL REGULATOR"/>
    <property type="match status" value="1"/>
</dbReference>
<dbReference type="SUPFAM" id="SSF57884">
    <property type="entry name" value="Ada DNA repair protein, N-terminal domain (N-Ada 10)"/>
    <property type="match status" value="1"/>
</dbReference>
<keyword evidence="5" id="KW-0227">DNA damage</keyword>
<evidence type="ECO:0000313" key="14">
    <source>
        <dbReference type="Proteomes" id="UP001223586"/>
    </source>
</evidence>
<dbReference type="InterPro" id="IPR004026">
    <property type="entry name" value="Ada_DNA_repair_Zn-bd"/>
</dbReference>
<keyword evidence="14" id="KW-1185">Reference proteome</keyword>
<evidence type="ECO:0000256" key="4">
    <source>
        <dbReference type="ARBA" id="ARBA00022723"/>
    </source>
</evidence>
<dbReference type="RefSeq" id="WP_307226437.1">
    <property type="nucleotide sequence ID" value="NZ_JAUSTT010000002.1"/>
</dbReference>
<reference evidence="13 14" key="1">
    <citation type="submission" date="2023-07" db="EMBL/GenBank/DDBJ databases">
        <title>Genomic Encyclopedia of Type Strains, Phase IV (KMG-IV): sequencing the most valuable type-strain genomes for metagenomic binning, comparative biology and taxonomic classification.</title>
        <authorList>
            <person name="Goeker M."/>
        </authorList>
    </citation>
    <scope>NUCLEOTIDE SEQUENCE [LARGE SCALE GENOMIC DNA]</scope>
    <source>
        <strain evidence="13 14">DSM 23837</strain>
    </source>
</reference>
<evidence type="ECO:0000256" key="9">
    <source>
        <dbReference type="ARBA" id="ARBA00023159"/>
    </source>
</evidence>
<evidence type="ECO:0000313" key="13">
    <source>
        <dbReference type="EMBL" id="MDQ0174730.1"/>
    </source>
</evidence>
<feature type="domain" description="HTH araC/xylS-type" evidence="12">
    <location>
        <begin position="89"/>
        <end position="187"/>
    </location>
</feature>
<dbReference type="InterPro" id="IPR018062">
    <property type="entry name" value="HTH_AraC-typ_CS"/>
</dbReference>
<protein>
    <submittedName>
        <fullName evidence="13">AraC family transcriptional regulator of adaptative response / methylphosphotriester-DNA alkyltransferase methyltransferase</fullName>
        <ecNumber evidence="13">2.1.1.-</ecNumber>
    </submittedName>
</protein>
<evidence type="ECO:0000256" key="11">
    <source>
        <dbReference type="ARBA" id="ARBA00023204"/>
    </source>
</evidence>
<dbReference type="PIRSF" id="PIRSF000408">
    <property type="entry name" value="Alkyltransferas_AdaA"/>
    <property type="match status" value="1"/>
</dbReference>
<comment type="caution">
    <text evidence="13">The sequence shown here is derived from an EMBL/GenBank/DDBJ whole genome shotgun (WGS) entry which is preliminary data.</text>
</comment>
<dbReference type="GO" id="GO:0008168">
    <property type="term" value="F:methyltransferase activity"/>
    <property type="evidence" value="ECO:0007669"/>
    <property type="project" value="UniProtKB-KW"/>
</dbReference>
<keyword evidence="2 13" id="KW-0489">Methyltransferase</keyword>
<keyword evidence="4" id="KW-0479">Metal-binding</keyword>
<dbReference type="InterPro" id="IPR009057">
    <property type="entry name" value="Homeodomain-like_sf"/>
</dbReference>
<evidence type="ECO:0000256" key="10">
    <source>
        <dbReference type="ARBA" id="ARBA00023163"/>
    </source>
</evidence>
<evidence type="ECO:0000256" key="6">
    <source>
        <dbReference type="ARBA" id="ARBA00022833"/>
    </source>
</evidence>
<dbReference type="Gene3D" id="1.10.10.60">
    <property type="entry name" value="Homeodomain-like"/>
    <property type="match status" value="2"/>
</dbReference>
<dbReference type="SUPFAM" id="SSF46689">
    <property type="entry name" value="Homeodomain-like"/>
    <property type="match status" value="2"/>
</dbReference>